<evidence type="ECO:0000256" key="4">
    <source>
        <dbReference type="SAM" id="Phobius"/>
    </source>
</evidence>
<keyword evidence="4" id="KW-0812">Transmembrane</keyword>
<protein>
    <submittedName>
        <fullName evidence="5">Mce-associated membrane protein</fullName>
    </submittedName>
</protein>
<evidence type="ECO:0000256" key="2">
    <source>
        <dbReference type="ARBA" id="ARBA00023136"/>
    </source>
</evidence>
<dbReference type="GO" id="GO:0016020">
    <property type="term" value="C:membrane"/>
    <property type="evidence" value="ECO:0007669"/>
    <property type="project" value="UniProtKB-SubCell"/>
</dbReference>
<dbReference type="OrthoDB" id="5188486at2"/>
<accession>A0A1H0GA31</accession>
<evidence type="ECO:0000313" key="5">
    <source>
        <dbReference type="EMBL" id="SDO03701.1"/>
    </source>
</evidence>
<evidence type="ECO:0000313" key="6">
    <source>
        <dbReference type="Proteomes" id="UP000199651"/>
    </source>
</evidence>
<keyword evidence="6" id="KW-1185">Reference proteome</keyword>
<dbReference type="PANTHER" id="PTHR37042:SF4">
    <property type="entry name" value="OUTER MEMBRANE PROTEIN RV1973"/>
    <property type="match status" value="1"/>
</dbReference>
<organism evidence="5 6">
    <name type="scientific">Actinokineospora alba</name>
    <dbReference type="NCBI Taxonomy" id="504798"/>
    <lineage>
        <taxon>Bacteria</taxon>
        <taxon>Bacillati</taxon>
        <taxon>Actinomycetota</taxon>
        <taxon>Actinomycetes</taxon>
        <taxon>Pseudonocardiales</taxon>
        <taxon>Pseudonocardiaceae</taxon>
        <taxon>Actinokineospora</taxon>
    </lineage>
</organism>
<keyword evidence="2 4" id="KW-0472">Membrane</keyword>
<evidence type="ECO:0000256" key="1">
    <source>
        <dbReference type="ARBA" id="ARBA00004370"/>
    </source>
</evidence>
<feature type="compositionally biased region" description="Acidic residues" evidence="3">
    <location>
        <begin position="1"/>
        <end position="22"/>
    </location>
</feature>
<keyword evidence="4" id="KW-1133">Transmembrane helix</keyword>
<dbReference type="RefSeq" id="WP_091369827.1">
    <property type="nucleotide sequence ID" value="NZ_FNDV01000003.1"/>
</dbReference>
<dbReference type="Proteomes" id="UP000199651">
    <property type="component" value="Unassembled WGS sequence"/>
</dbReference>
<gene>
    <name evidence="5" type="ORF">SAMN05192558_101720</name>
</gene>
<feature type="region of interest" description="Disordered" evidence="3">
    <location>
        <begin position="1"/>
        <end position="23"/>
    </location>
</feature>
<dbReference type="STRING" id="504798.SAMN05421871_103151"/>
<proteinExistence type="predicted"/>
<evidence type="ECO:0000256" key="3">
    <source>
        <dbReference type="SAM" id="MobiDB-lite"/>
    </source>
</evidence>
<feature type="transmembrane region" description="Helical" evidence="4">
    <location>
        <begin position="30"/>
        <end position="51"/>
    </location>
</feature>
<name>A0A1H0GA31_9PSEU</name>
<comment type="subcellular location">
    <subcellularLocation>
        <location evidence="1">Membrane</location>
    </subcellularLocation>
</comment>
<reference evidence="6" key="1">
    <citation type="submission" date="2016-10" db="EMBL/GenBank/DDBJ databases">
        <authorList>
            <person name="Varghese N."/>
            <person name="Submissions S."/>
        </authorList>
    </citation>
    <scope>NUCLEOTIDE SEQUENCE [LARGE SCALE GENOMIC DNA]</scope>
    <source>
        <strain evidence="6">IBRC-M 10655</strain>
    </source>
</reference>
<dbReference type="AlphaFoldDB" id="A0A1H0GA31"/>
<dbReference type="EMBL" id="FNJB01000001">
    <property type="protein sequence ID" value="SDO03701.1"/>
    <property type="molecule type" value="Genomic_DNA"/>
</dbReference>
<sequence length="183" mass="20143">MTTPTDEDVDTTESTVEPEESIEDTRRPRALTIVLALVIVVLLALSGFLGWKFLERRQADSARAAAVDAGTRYATDLASYDFTNLAGNFTTVTANSTEKFAQQYKQVSDNLTQLIVQMKATSKGSVTQLGVVESDADSAVLILFLDQAITNTNSPQPRVDRNRMRLSLVQSGDRWLIDDVQLL</sequence>
<dbReference type="PANTHER" id="PTHR37042">
    <property type="entry name" value="OUTER MEMBRANE PROTEIN RV1973"/>
    <property type="match status" value="1"/>
</dbReference>